<accession>A0A9W7ZP25</accession>
<comment type="caution">
    <text evidence="3">The sequence shown here is derived from an EMBL/GenBank/DDBJ whole genome shotgun (WGS) entry which is preliminary data.</text>
</comment>
<dbReference type="EMBL" id="JANBPU010000306">
    <property type="protein sequence ID" value="KAJ1912857.1"/>
    <property type="molecule type" value="Genomic_DNA"/>
</dbReference>
<proteinExistence type="predicted"/>
<keyword evidence="4" id="KW-1185">Reference proteome</keyword>
<keyword evidence="2" id="KW-0732">Signal</keyword>
<feature type="compositionally biased region" description="Basic and acidic residues" evidence="1">
    <location>
        <begin position="74"/>
        <end position="91"/>
    </location>
</feature>
<evidence type="ECO:0000313" key="4">
    <source>
        <dbReference type="Proteomes" id="UP001150538"/>
    </source>
</evidence>
<name>A0A9W7ZP25_9FUNG</name>
<feature type="region of interest" description="Disordered" evidence="1">
    <location>
        <begin position="299"/>
        <end position="322"/>
    </location>
</feature>
<dbReference type="Proteomes" id="UP001150538">
    <property type="component" value="Unassembled WGS sequence"/>
</dbReference>
<protein>
    <submittedName>
        <fullName evidence="3">Uncharacterized protein</fullName>
    </submittedName>
</protein>
<gene>
    <name evidence="3" type="ORF">H4219_005443</name>
</gene>
<feature type="signal peptide" evidence="2">
    <location>
        <begin position="1"/>
        <end position="21"/>
    </location>
</feature>
<evidence type="ECO:0000256" key="2">
    <source>
        <dbReference type="SAM" id="SignalP"/>
    </source>
</evidence>
<evidence type="ECO:0000256" key="1">
    <source>
        <dbReference type="SAM" id="MobiDB-lite"/>
    </source>
</evidence>
<evidence type="ECO:0000313" key="3">
    <source>
        <dbReference type="EMBL" id="KAJ1912857.1"/>
    </source>
</evidence>
<sequence length="366" mass="38856">MTTTKLSAILLILLFPGIITAKPVNEQASKLQDASIDSKEAASPAAISNNSGNIDGEKMSMKPGSTMKSLLQRLYHDDKDEDKSKSTEAKDSVSLPNSQPSIPIKHIQASKETLEGGSVDAKEQDLPSAGRAAAAAPGVGGAQVLVGSSPKMSGDYGHLNTMGDPKELFGKDRGMMYSMADPMMGLGGYGGYGDLSKYAGGLGGYGGYGDFNKYAGGFGGLGLGGLSDYGMLGAYGGLGYDGFSGYGGFGLYGPSPHEYQLKSMMASGLPSLTAQMMMPSPLFQAYGYYNHHTPKVFHQKHYKDGDDDGKDDDKGDDKDDEVDDKLHDQIEELHKQMYPVGTLFPGSANTVRFLAKLYNIPILPIH</sequence>
<dbReference type="AlphaFoldDB" id="A0A9W7ZP25"/>
<feature type="region of interest" description="Disordered" evidence="1">
    <location>
        <begin position="35"/>
        <end position="104"/>
    </location>
</feature>
<organism evidence="3 4">
    <name type="scientific">Mycoemilia scoparia</name>
    <dbReference type="NCBI Taxonomy" id="417184"/>
    <lineage>
        <taxon>Eukaryota</taxon>
        <taxon>Fungi</taxon>
        <taxon>Fungi incertae sedis</taxon>
        <taxon>Zoopagomycota</taxon>
        <taxon>Kickxellomycotina</taxon>
        <taxon>Kickxellomycetes</taxon>
        <taxon>Kickxellales</taxon>
        <taxon>Kickxellaceae</taxon>
        <taxon>Mycoemilia</taxon>
    </lineage>
</organism>
<reference evidence="3" key="1">
    <citation type="submission" date="2022-07" db="EMBL/GenBank/DDBJ databases">
        <title>Phylogenomic reconstructions and comparative analyses of Kickxellomycotina fungi.</title>
        <authorList>
            <person name="Reynolds N.K."/>
            <person name="Stajich J.E."/>
            <person name="Barry K."/>
            <person name="Grigoriev I.V."/>
            <person name="Crous P."/>
            <person name="Smith M.E."/>
        </authorList>
    </citation>
    <scope>NUCLEOTIDE SEQUENCE</scope>
    <source>
        <strain evidence="3">NBRC 100468</strain>
    </source>
</reference>
<feature type="chain" id="PRO_5040847893" evidence="2">
    <location>
        <begin position="22"/>
        <end position="366"/>
    </location>
</feature>